<evidence type="ECO:0000313" key="2">
    <source>
        <dbReference type="EMBL" id="MBW4660067.1"/>
    </source>
</evidence>
<dbReference type="Proteomes" id="UP000757435">
    <property type="component" value="Unassembled WGS sequence"/>
</dbReference>
<feature type="coiled-coil region" evidence="1">
    <location>
        <begin position="335"/>
        <end position="405"/>
    </location>
</feature>
<comment type="caution">
    <text evidence="2">The sequence shown here is derived from an EMBL/GenBank/DDBJ whole genome shotgun (WGS) entry which is preliminary data.</text>
</comment>
<proteinExistence type="predicted"/>
<sequence>MLYLAEVQRNRRGVMGGGRPEFKLLACQRSEQTWSAVPGEELIPAPDDASSYGTGVLVMVDLSGSKQVQRHSEAGRQLVSILQGFSRFQEKAKTQEAEIDQWKESLTYQSQELNRREMEMEARQEELQQMEAEAEKFEQQRQEIEASRQEVDRLREEFERKTEELQGAWAHLRGETNRLEERQAEVQQSVGLDAEQVRYLQELLDRLSQPNSPTDSIQEQVHSAVDLVNQQQSVLDNHWQNLQQQQASAQQIQGEVDWKTQEIRDRWHAWHQAQTALEQAKADLSAKTEALRLHQEYAQKLTARLQTQGELHQQVAQLAGASGKVDLGELENMSLEALQNAVRDLEKDLEKMSRFVQSQEEELTLQQEAIDELNQQIQQASEYDRMRLETELADEQDRYQMLNETLVGQRRNLQEREAVIRQHQMVLAKRQGYPVEGEGKSIDVEPILAQIERLRQQLTQELQTLEEKIQQLRLEIDSLQGGVNQQSAEQEAKRDELRQLEQQLQTQVAAAAELWGKVNAYQETLQPIQDSLGGLRQTTEAIVNALGQDSGGSHLQTVNELRETIQRLAP</sequence>
<dbReference type="NCBIfam" id="NF038350">
    <property type="entry name" value="taxis_HmpF"/>
    <property type="match status" value="1"/>
</dbReference>
<accession>A0A951UN69</accession>
<feature type="coiled-coil region" evidence="1">
    <location>
        <begin position="448"/>
        <end position="514"/>
    </location>
</feature>
<dbReference type="AlphaFoldDB" id="A0A951UN69"/>
<keyword evidence="1" id="KW-0175">Coiled coil</keyword>
<reference evidence="2" key="1">
    <citation type="submission" date="2021-05" db="EMBL/GenBank/DDBJ databases">
        <authorList>
            <person name="Pietrasiak N."/>
            <person name="Ward R."/>
            <person name="Stajich J.E."/>
            <person name="Kurbessoian T."/>
        </authorList>
    </citation>
    <scope>NUCLEOTIDE SEQUENCE</scope>
    <source>
        <strain evidence="2">UHER 2000/2452</strain>
    </source>
</reference>
<dbReference type="EMBL" id="JAHHHD010000017">
    <property type="protein sequence ID" value="MBW4660067.1"/>
    <property type="molecule type" value="Genomic_DNA"/>
</dbReference>
<feature type="coiled-coil region" evidence="1">
    <location>
        <begin position="85"/>
        <end position="168"/>
    </location>
</feature>
<organism evidence="2 3">
    <name type="scientific">Drouetiella hepatica Uher 2000/2452</name>
    <dbReference type="NCBI Taxonomy" id="904376"/>
    <lineage>
        <taxon>Bacteria</taxon>
        <taxon>Bacillati</taxon>
        <taxon>Cyanobacteriota</taxon>
        <taxon>Cyanophyceae</taxon>
        <taxon>Oculatellales</taxon>
        <taxon>Oculatellaceae</taxon>
        <taxon>Drouetiella</taxon>
    </lineage>
</organism>
<protein>
    <submittedName>
        <fullName evidence="2">Pilus motility taxis protein HmpF</fullName>
    </submittedName>
</protein>
<name>A0A951UN69_9CYAN</name>
<reference evidence="2" key="2">
    <citation type="journal article" date="2022" name="Microbiol. Resour. Announc.">
        <title>Metagenome Sequencing to Explore Phylogenomics of Terrestrial Cyanobacteria.</title>
        <authorList>
            <person name="Ward R.D."/>
            <person name="Stajich J.E."/>
            <person name="Johansen J.R."/>
            <person name="Huntemann M."/>
            <person name="Clum A."/>
            <person name="Foster B."/>
            <person name="Foster B."/>
            <person name="Roux S."/>
            <person name="Palaniappan K."/>
            <person name="Varghese N."/>
            <person name="Mukherjee S."/>
            <person name="Reddy T.B.K."/>
            <person name="Daum C."/>
            <person name="Copeland A."/>
            <person name="Chen I.A."/>
            <person name="Ivanova N.N."/>
            <person name="Kyrpides N.C."/>
            <person name="Shapiro N."/>
            <person name="Eloe-Fadrosh E.A."/>
            <person name="Pietrasiak N."/>
        </authorList>
    </citation>
    <scope>NUCLEOTIDE SEQUENCE</scope>
    <source>
        <strain evidence="2">UHER 2000/2452</strain>
    </source>
</reference>
<evidence type="ECO:0000313" key="3">
    <source>
        <dbReference type="Proteomes" id="UP000757435"/>
    </source>
</evidence>
<gene>
    <name evidence="2" type="primary">hmpF</name>
    <name evidence="2" type="ORF">KME15_15435</name>
</gene>
<dbReference type="InterPro" id="IPR047813">
    <property type="entry name" value="HmpF"/>
</dbReference>
<evidence type="ECO:0000256" key="1">
    <source>
        <dbReference type="SAM" id="Coils"/>
    </source>
</evidence>